<feature type="compositionally biased region" description="Polar residues" evidence="1">
    <location>
        <begin position="105"/>
        <end position="125"/>
    </location>
</feature>
<name>M2Y454_DOTSN</name>
<protein>
    <submittedName>
        <fullName evidence="2">Uncharacterized protein</fullName>
    </submittedName>
</protein>
<feature type="compositionally biased region" description="Basic and acidic residues" evidence="1">
    <location>
        <begin position="89"/>
        <end position="101"/>
    </location>
</feature>
<evidence type="ECO:0000256" key="1">
    <source>
        <dbReference type="SAM" id="MobiDB-lite"/>
    </source>
</evidence>
<dbReference type="AlphaFoldDB" id="M2Y454"/>
<reference evidence="2 3" key="2">
    <citation type="journal article" date="2012" name="PLoS Pathog.">
        <title>Diverse lifestyles and strategies of plant pathogenesis encoded in the genomes of eighteen Dothideomycetes fungi.</title>
        <authorList>
            <person name="Ohm R.A."/>
            <person name="Feau N."/>
            <person name="Henrissat B."/>
            <person name="Schoch C.L."/>
            <person name="Horwitz B.A."/>
            <person name="Barry K.W."/>
            <person name="Condon B.J."/>
            <person name="Copeland A.C."/>
            <person name="Dhillon B."/>
            <person name="Glaser F."/>
            <person name="Hesse C.N."/>
            <person name="Kosti I."/>
            <person name="LaButti K."/>
            <person name="Lindquist E.A."/>
            <person name="Lucas S."/>
            <person name="Salamov A.A."/>
            <person name="Bradshaw R.E."/>
            <person name="Ciuffetti L."/>
            <person name="Hamelin R.C."/>
            <person name="Kema G.H.J."/>
            <person name="Lawrence C."/>
            <person name="Scott J.A."/>
            <person name="Spatafora J.W."/>
            <person name="Turgeon B.G."/>
            <person name="de Wit P.J.G.M."/>
            <person name="Zhong S."/>
            <person name="Goodwin S.B."/>
            <person name="Grigoriev I.V."/>
        </authorList>
    </citation>
    <scope>NUCLEOTIDE SEQUENCE [LARGE SCALE GENOMIC DNA]</scope>
    <source>
        <strain evidence="3">NZE10 / CBS 128990</strain>
    </source>
</reference>
<proteinExistence type="predicted"/>
<feature type="region of interest" description="Disordered" evidence="1">
    <location>
        <begin position="82"/>
        <end position="144"/>
    </location>
</feature>
<feature type="region of interest" description="Disordered" evidence="1">
    <location>
        <begin position="165"/>
        <end position="191"/>
    </location>
</feature>
<accession>M2Y454</accession>
<evidence type="ECO:0000313" key="2">
    <source>
        <dbReference type="EMBL" id="EME43074.1"/>
    </source>
</evidence>
<gene>
    <name evidence="2" type="ORF">DOTSEDRAFT_25056</name>
</gene>
<dbReference type="HOGENOM" id="CLU_1421393_0_0_1"/>
<keyword evidence="3" id="KW-1185">Reference proteome</keyword>
<dbReference type="Proteomes" id="UP000016933">
    <property type="component" value="Unassembled WGS sequence"/>
</dbReference>
<reference evidence="3" key="1">
    <citation type="journal article" date="2012" name="PLoS Genet.">
        <title>The genomes of the fungal plant pathogens Cladosporium fulvum and Dothistroma septosporum reveal adaptation to different hosts and lifestyles but also signatures of common ancestry.</title>
        <authorList>
            <person name="de Wit P.J.G.M."/>
            <person name="van der Burgt A."/>
            <person name="Oekmen B."/>
            <person name="Stergiopoulos I."/>
            <person name="Abd-Elsalam K.A."/>
            <person name="Aerts A.L."/>
            <person name="Bahkali A.H."/>
            <person name="Beenen H.G."/>
            <person name="Chettri P."/>
            <person name="Cox M.P."/>
            <person name="Datema E."/>
            <person name="de Vries R.P."/>
            <person name="Dhillon B."/>
            <person name="Ganley A.R."/>
            <person name="Griffiths S.A."/>
            <person name="Guo Y."/>
            <person name="Hamelin R.C."/>
            <person name="Henrissat B."/>
            <person name="Kabir M.S."/>
            <person name="Jashni M.K."/>
            <person name="Kema G."/>
            <person name="Klaubauf S."/>
            <person name="Lapidus A."/>
            <person name="Levasseur A."/>
            <person name="Lindquist E."/>
            <person name="Mehrabi R."/>
            <person name="Ohm R.A."/>
            <person name="Owen T.J."/>
            <person name="Salamov A."/>
            <person name="Schwelm A."/>
            <person name="Schijlen E."/>
            <person name="Sun H."/>
            <person name="van den Burg H.A."/>
            <person name="van Ham R.C.H.J."/>
            <person name="Zhang S."/>
            <person name="Goodwin S.B."/>
            <person name="Grigoriev I.V."/>
            <person name="Collemare J."/>
            <person name="Bradshaw R.E."/>
        </authorList>
    </citation>
    <scope>NUCLEOTIDE SEQUENCE [LARGE SCALE GENOMIC DNA]</scope>
    <source>
        <strain evidence="3">NZE10 / CBS 128990</strain>
    </source>
</reference>
<evidence type="ECO:0000313" key="3">
    <source>
        <dbReference type="Proteomes" id="UP000016933"/>
    </source>
</evidence>
<dbReference type="EMBL" id="KB446540">
    <property type="protein sequence ID" value="EME43074.1"/>
    <property type="molecule type" value="Genomic_DNA"/>
</dbReference>
<feature type="compositionally biased region" description="Basic and acidic residues" evidence="1">
    <location>
        <begin position="126"/>
        <end position="144"/>
    </location>
</feature>
<organism evidence="2 3">
    <name type="scientific">Dothistroma septosporum (strain NZE10 / CBS 128990)</name>
    <name type="common">Red band needle blight fungus</name>
    <name type="synonym">Mycosphaerella pini</name>
    <dbReference type="NCBI Taxonomy" id="675120"/>
    <lineage>
        <taxon>Eukaryota</taxon>
        <taxon>Fungi</taxon>
        <taxon>Dikarya</taxon>
        <taxon>Ascomycota</taxon>
        <taxon>Pezizomycotina</taxon>
        <taxon>Dothideomycetes</taxon>
        <taxon>Dothideomycetidae</taxon>
        <taxon>Mycosphaerellales</taxon>
        <taxon>Mycosphaerellaceae</taxon>
        <taxon>Dothistroma</taxon>
    </lineage>
</organism>
<sequence>MFGHFAKSCPNLLRKSMDSQASRLNALGGESQLGGVMSLFSENAATNINHRRGAAPTAARPMVSSAAAQVAARAPETKAAKAVVTETAAAEKDDADSKPAADGKPNSTATTGTEVPAKQSTVETSTQDKDHKIELQTKNEQLQQREGELADMQAKLEELQLRAQEAGDDPVRGEQALRNNPRLSFNYKMAM</sequence>